<dbReference type="PANTHER" id="PTHR15665:SF1">
    <property type="entry name" value="PROTEIN ASTEROID HOMOLOG 1"/>
    <property type="match status" value="1"/>
</dbReference>
<keyword evidence="3" id="KW-1185">Reference proteome</keyword>
<reference evidence="2 3" key="1">
    <citation type="journal article" date="2013" name="Curr. Biol.">
        <title>The Genome of the Foraminiferan Reticulomyxa filosa.</title>
        <authorList>
            <person name="Glockner G."/>
            <person name="Hulsmann N."/>
            <person name="Schleicher M."/>
            <person name="Noegel A.A."/>
            <person name="Eichinger L."/>
            <person name="Gallinger C."/>
            <person name="Pawlowski J."/>
            <person name="Sierra R."/>
            <person name="Euteneuer U."/>
            <person name="Pillet L."/>
            <person name="Moustafa A."/>
            <person name="Platzer M."/>
            <person name="Groth M."/>
            <person name="Szafranski K."/>
            <person name="Schliwa M."/>
        </authorList>
    </citation>
    <scope>NUCLEOTIDE SEQUENCE [LARGE SCALE GENOMIC DNA]</scope>
</reference>
<dbReference type="EMBL" id="ASPP01027653">
    <property type="protein sequence ID" value="ETO05926.1"/>
    <property type="molecule type" value="Genomic_DNA"/>
</dbReference>
<dbReference type="Gene3D" id="3.40.50.1010">
    <property type="entry name" value="5'-nuclease"/>
    <property type="match status" value="1"/>
</dbReference>
<comment type="similarity">
    <text evidence="1">Belongs to the asteroid family.</text>
</comment>
<protein>
    <submittedName>
        <fullName evidence="2">Uncharacterized protein</fullName>
    </submittedName>
</protein>
<gene>
    <name evidence="2" type="ORF">RFI_31470</name>
</gene>
<dbReference type="PANTHER" id="PTHR15665">
    <property type="entry name" value="ASTEROID PROTEIN"/>
    <property type="match status" value="1"/>
</dbReference>
<sequence length="298" mass="33576">MGVDGLGGYARMCQKHMSLPVVNPQKDPTYPYRYVVVDGASYLWNNVRGDFHLDYRAIRKECEDFVDQLVICGMEAIIVIDSNVSKEKLSTWLKRRSQRMSQLFDLNTRLNQQSSKSIKKGSPGLKFNDNQWFAPNGAYFFIGQAFASIPHCRVVYAHTDCDREMAGCASLLGPQCFAILANDSDFFIFNTPLYIELSSIHFDKFSQCLQFNGCFHNDFLHKVLCLTKSMLVAIETGAITSVGIIIRNGFNGDISWPLGDDLQSLFEIPSQNCAGRNCCKIFEGLVERTKTKGKARVL</sequence>
<accession>X6LX67</accession>
<name>X6LX67_RETFI</name>
<comment type="caution">
    <text evidence="2">The sequence shown here is derived from an EMBL/GenBank/DDBJ whole genome shotgun (WGS) entry which is preliminary data.</text>
</comment>
<dbReference type="AlphaFoldDB" id="X6LX67"/>
<dbReference type="InterPro" id="IPR026832">
    <property type="entry name" value="Asteroid"/>
</dbReference>
<evidence type="ECO:0000313" key="3">
    <source>
        <dbReference type="Proteomes" id="UP000023152"/>
    </source>
</evidence>
<dbReference type="Proteomes" id="UP000023152">
    <property type="component" value="Unassembled WGS sequence"/>
</dbReference>
<organism evidence="2 3">
    <name type="scientific">Reticulomyxa filosa</name>
    <dbReference type="NCBI Taxonomy" id="46433"/>
    <lineage>
        <taxon>Eukaryota</taxon>
        <taxon>Sar</taxon>
        <taxon>Rhizaria</taxon>
        <taxon>Retaria</taxon>
        <taxon>Foraminifera</taxon>
        <taxon>Monothalamids</taxon>
        <taxon>Reticulomyxidae</taxon>
        <taxon>Reticulomyxa</taxon>
    </lineage>
</organism>
<dbReference type="OrthoDB" id="6354174at2759"/>
<proteinExistence type="inferred from homology"/>
<dbReference type="SUPFAM" id="SSF88723">
    <property type="entry name" value="PIN domain-like"/>
    <property type="match status" value="1"/>
</dbReference>
<evidence type="ECO:0000313" key="2">
    <source>
        <dbReference type="EMBL" id="ETO05926.1"/>
    </source>
</evidence>
<evidence type="ECO:0000256" key="1">
    <source>
        <dbReference type="ARBA" id="ARBA00007398"/>
    </source>
</evidence>
<dbReference type="InterPro" id="IPR029060">
    <property type="entry name" value="PIN-like_dom_sf"/>
</dbReference>